<accession>A0A8H3ISI3</accession>
<organism evidence="2 3">
    <name type="scientific">Imshaugia aleurites</name>
    <dbReference type="NCBI Taxonomy" id="172621"/>
    <lineage>
        <taxon>Eukaryota</taxon>
        <taxon>Fungi</taxon>
        <taxon>Dikarya</taxon>
        <taxon>Ascomycota</taxon>
        <taxon>Pezizomycotina</taxon>
        <taxon>Lecanoromycetes</taxon>
        <taxon>OSLEUM clade</taxon>
        <taxon>Lecanoromycetidae</taxon>
        <taxon>Lecanorales</taxon>
        <taxon>Lecanorineae</taxon>
        <taxon>Parmeliaceae</taxon>
        <taxon>Imshaugia</taxon>
    </lineage>
</organism>
<sequence>MTDTYQGQHALWHVMDVDTGGIPLSEPGPATPASILHLSAQQQALLICLLHKGSEWEGWRLHAVGPLEEKPYQTCNIILVRAVEEDPRSASAGNEQQDELDIEPPSYTAMNGSILQQ</sequence>
<feature type="compositionally biased region" description="Polar residues" evidence="1">
    <location>
        <begin position="108"/>
        <end position="117"/>
    </location>
</feature>
<feature type="region of interest" description="Disordered" evidence="1">
    <location>
        <begin position="85"/>
        <end position="117"/>
    </location>
</feature>
<name>A0A8H3ISI3_9LECA</name>
<dbReference type="AlphaFoldDB" id="A0A8H3ISI3"/>
<protein>
    <submittedName>
        <fullName evidence="2">Uncharacterized protein</fullName>
    </submittedName>
</protein>
<evidence type="ECO:0000313" key="2">
    <source>
        <dbReference type="EMBL" id="CAF9925865.1"/>
    </source>
</evidence>
<gene>
    <name evidence="2" type="ORF">IMSHALPRED_006804</name>
</gene>
<dbReference type="EMBL" id="CAJPDT010000041">
    <property type="protein sequence ID" value="CAF9925865.1"/>
    <property type="molecule type" value="Genomic_DNA"/>
</dbReference>
<evidence type="ECO:0000313" key="3">
    <source>
        <dbReference type="Proteomes" id="UP000664534"/>
    </source>
</evidence>
<comment type="caution">
    <text evidence="2">The sequence shown here is derived from an EMBL/GenBank/DDBJ whole genome shotgun (WGS) entry which is preliminary data.</text>
</comment>
<dbReference type="Proteomes" id="UP000664534">
    <property type="component" value="Unassembled WGS sequence"/>
</dbReference>
<proteinExistence type="predicted"/>
<evidence type="ECO:0000256" key="1">
    <source>
        <dbReference type="SAM" id="MobiDB-lite"/>
    </source>
</evidence>
<reference evidence="2" key="1">
    <citation type="submission" date="2021-03" db="EMBL/GenBank/DDBJ databases">
        <authorList>
            <person name="Tagirdzhanova G."/>
        </authorList>
    </citation>
    <scope>NUCLEOTIDE SEQUENCE</scope>
</reference>
<keyword evidence="3" id="KW-1185">Reference proteome</keyword>